<dbReference type="EMBL" id="CP127247">
    <property type="protein sequence ID" value="WIY27073.1"/>
    <property type="molecule type" value="Genomic_DNA"/>
</dbReference>
<feature type="signal peptide" evidence="1">
    <location>
        <begin position="1"/>
        <end position="36"/>
    </location>
</feature>
<organism evidence="2 3">
    <name type="scientific">Parasedimentitalea psychrophila</name>
    <dbReference type="NCBI Taxonomy" id="2997337"/>
    <lineage>
        <taxon>Bacteria</taxon>
        <taxon>Pseudomonadati</taxon>
        <taxon>Pseudomonadota</taxon>
        <taxon>Alphaproteobacteria</taxon>
        <taxon>Rhodobacterales</taxon>
        <taxon>Paracoccaceae</taxon>
        <taxon>Parasedimentitalea</taxon>
    </lineage>
</organism>
<dbReference type="RefSeq" id="WP_270921225.1">
    <property type="nucleotide sequence ID" value="NZ_CP127247.1"/>
</dbReference>
<keyword evidence="3" id="KW-1185">Reference proteome</keyword>
<dbReference type="InterPro" id="IPR010319">
    <property type="entry name" value="Transglutaminase-like_Cys_pept"/>
</dbReference>
<evidence type="ECO:0000313" key="2">
    <source>
        <dbReference type="EMBL" id="WIY27073.1"/>
    </source>
</evidence>
<feature type="chain" id="PRO_5040883303" evidence="1">
    <location>
        <begin position="37"/>
        <end position="204"/>
    </location>
</feature>
<name>A0A9Y2L2E6_9RHOB</name>
<accession>A0A9Y2L2E6</accession>
<sequence length="204" mass="22900">MPSDPVQPRQRHPIPAPRLLLQLLLVALASVAPSMAAATGNAYLTATIQLPPPSGAKALCRQYSWACEGSNSANLTYPQEWRLIRTINANVNARTRSISDQSQYNRAELWALPTQRGGDCEDFALLKKRELIRRGVDPRKLLLATVLDRRRNAHAVLVYRSENGDLVLDNLTNKIRSWKDTRYLFLRMQNPQLPSAWVGGFKTG</sequence>
<dbReference type="PANTHER" id="PTHR39327">
    <property type="match status" value="1"/>
</dbReference>
<dbReference type="Proteomes" id="UP001238334">
    <property type="component" value="Chromosome"/>
</dbReference>
<proteinExistence type="predicted"/>
<dbReference type="PANTHER" id="PTHR39327:SF1">
    <property type="entry name" value="BLR5470 PROTEIN"/>
    <property type="match status" value="1"/>
</dbReference>
<dbReference type="AlphaFoldDB" id="A0A9Y2L2E6"/>
<dbReference type="KEGG" id="ppso:QPJ95_09250"/>
<dbReference type="Pfam" id="PF06035">
    <property type="entry name" value="Peptidase_C93"/>
    <property type="match status" value="1"/>
</dbReference>
<evidence type="ECO:0000313" key="3">
    <source>
        <dbReference type="Proteomes" id="UP001238334"/>
    </source>
</evidence>
<evidence type="ECO:0000256" key="1">
    <source>
        <dbReference type="SAM" id="SignalP"/>
    </source>
</evidence>
<keyword evidence="1" id="KW-0732">Signal</keyword>
<reference evidence="2 3" key="1">
    <citation type="submission" date="2023-06" db="EMBL/GenBank/DDBJ databases">
        <title>Parasedimentitalea psychrophila sp. nov., a psychrophilic bacterium isolated from deep-sea sediment.</title>
        <authorList>
            <person name="Li A."/>
        </authorList>
    </citation>
    <scope>NUCLEOTIDE SEQUENCE [LARGE SCALE GENOMIC DNA]</scope>
    <source>
        <strain evidence="2 3">QS115</strain>
    </source>
</reference>
<protein>
    <submittedName>
        <fullName evidence="2">Transglutaminase-like cysteine peptidase</fullName>
    </submittedName>
</protein>
<dbReference type="Gene3D" id="3.10.620.30">
    <property type="match status" value="1"/>
</dbReference>
<gene>
    <name evidence="2" type="ORF">QPJ95_09250</name>
</gene>